<keyword evidence="1" id="KW-0472">Membrane</keyword>
<keyword evidence="3" id="KW-1185">Reference proteome</keyword>
<evidence type="ECO:0000256" key="1">
    <source>
        <dbReference type="SAM" id="Phobius"/>
    </source>
</evidence>
<name>A0ABP8JRQ7_9BACT</name>
<organism evidence="2 3">
    <name type="scientific">Nibrella viscosa</name>
    <dbReference type="NCBI Taxonomy" id="1084524"/>
    <lineage>
        <taxon>Bacteria</taxon>
        <taxon>Pseudomonadati</taxon>
        <taxon>Bacteroidota</taxon>
        <taxon>Cytophagia</taxon>
        <taxon>Cytophagales</taxon>
        <taxon>Spirosomataceae</taxon>
        <taxon>Nibrella</taxon>
    </lineage>
</organism>
<accession>A0ABP8JRQ7</accession>
<dbReference type="Proteomes" id="UP001500936">
    <property type="component" value="Unassembled WGS sequence"/>
</dbReference>
<evidence type="ECO:0008006" key="4">
    <source>
        <dbReference type="Google" id="ProtNLM"/>
    </source>
</evidence>
<keyword evidence="1" id="KW-1133">Transmembrane helix</keyword>
<keyword evidence="1" id="KW-0812">Transmembrane</keyword>
<evidence type="ECO:0000313" key="3">
    <source>
        <dbReference type="Proteomes" id="UP001500936"/>
    </source>
</evidence>
<proteinExistence type="predicted"/>
<comment type="caution">
    <text evidence="2">The sequence shown here is derived from an EMBL/GenBank/DDBJ whole genome shotgun (WGS) entry which is preliminary data.</text>
</comment>
<dbReference type="RefSeq" id="WP_345262801.1">
    <property type="nucleotide sequence ID" value="NZ_BAABHB010000001.1"/>
</dbReference>
<reference evidence="3" key="1">
    <citation type="journal article" date="2019" name="Int. J. Syst. Evol. Microbiol.">
        <title>The Global Catalogue of Microorganisms (GCM) 10K type strain sequencing project: providing services to taxonomists for standard genome sequencing and annotation.</title>
        <authorList>
            <consortium name="The Broad Institute Genomics Platform"/>
            <consortium name="The Broad Institute Genome Sequencing Center for Infectious Disease"/>
            <person name="Wu L."/>
            <person name="Ma J."/>
        </authorList>
    </citation>
    <scope>NUCLEOTIDE SEQUENCE [LARGE SCALE GENOMIC DNA]</scope>
    <source>
        <strain evidence="3">JCM 17925</strain>
    </source>
</reference>
<feature type="transmembrane region" description="Helical" evidence="1">
    <location>
        <begin position="384"/>
        <end position="402"/>
    </location>
</feature>
<gene>
    <name evidence="2" type="ORF">GCM10023187_00840</name>
</gene>
<evidence type="ECO:0000313" key="2">
    <source>
        <dbReference type="EMBL" id="GAA4394719.1"/>
    </source>
</evidence>
<protein>
    <recommendedName>
        <fullName evidence="4">Oxygen tolerance</fullName>
    </recommendedName>
</protein>
<dbReference type="EMBL" id="BAABHB010000001">
    <property type="protein sequence ID" value="GAA4394719.1"/>
    <property type="molecule type" value="Genomic_DNA"/>
</dbReference>
<sequence length="415" mass="46716">MHRYGWVLLSLFLAGGLVSRAQTFRQRAEISAVTTPGYYRILLPPAVVGALNEALTDVRLYDSRQREVPYLLSRQLPRQQTQLRPLPAVSQTVTPRSTTTWVVRNAAKSRITALGVTIRNTNVTKQARLSGSNDTRLWYAIEADYRLEPTRSDTTTSAVKVLDFPLSDYEYYRLEINDSLTAPLNILSVGIFSSNQEAGTYREIRGLTFVQHDSSALRKTFLHITLPDTARLDKLRLLVQSPGPYRRSAEVMVGRQRRGRRGPVTPVFETIRTFELSAAGDQTVYLSGLRARKVYVVVDNQDSPPLTIRGVQAYQADVYLIARLDAGTPYHLRFGNPSVRPPVYDLVYFRDSLPARLPIVTVTGVRSEKPTGTPDTASFFRQPWILWPALSLVLLLLGLLSYRMLTEMNGSRENA</sequence>